<feature type="transmembrane region" description="Helical" evidence="6">
    <location>
        <begin position="99"/>
        <end position="118"/>
    </location>
</feature>
<dbReference type="CDD" id="cd14978">
    <property type="entry name" value="7tmA_FMRFamide_R-like"/>
    <property type="match status" value="1"/>
</dbReference>
<feature type="transmembrane region" description="Helical" evidence="6">
    <location>
        <begin position="130"/>
        <end position="153"/>
    </location>
</feature>
<feature type="transmembrane region" description="Helical" evidence="6">
    <location>
        <begin position="282"/>
        <end position="305"/>
    </location>
</feature>
<keyword evidence="4 6" id="KW-0472">Membrane</keyword>
<gene>
    <name evidence="8" type="ORF">L596_003824</name>
</gene>
<feature type="compositionally biased region" description="Polar residues" evidence="5">
    <location>
        <begin position="428"/>
        <end position="438"/>
    </location>
</feature>
<comment type="subcellular location">
    <subcellularLocation>
        <location evidence="1">Membrane</location>
    </subcellularLocation>
</comment>
<evidence type="ECO:0000313" key="9">
    <source>
        <dbReference type="Proteomes" id="UP000298663"/>
    </source>
</evidence>
<dbReference type="PROSITE" id="PS50262">
    <property type="entry name" value="G_PROTEIN_RECEP_F1_2"/>
    <property type="match status" value="1"/>
</dbReference>
<dbReference type="STRING" id="34508.A0A4U8UXV5"/>
<feature type="region of interest" description="Disordered" evidence="5">
    <location>
        <begin position="472"/>
        <end position="502"/>
    </location>
</feature>
<dbReference type="SUPFAM" id="SSF81321">
    <property type="entry name" value="Family A G protein-coupled receptor-like"/>
    <property type="match status" value="1"/>
</dbReference>
<dbReference type="InterPro" id="IPR017452">
    <property type="entry name" value="GPCR_Rhodpsn_7TM"/>
</dbReference>
<evidence type="ECO:0000256" key="2">
    <source>
        <dbReference type="ARBA" id="ARBA00022692"/>
    </source>
</evidence>
<feature type="domain" description="G-protein coupled receptors family 1 profile" evidence="7">
    <location>
        <begin position="110"/>
        <end position="401"/>
    </location>
</feature>
<name>A0A4U8UXV5_STECR</name>
<dbReference type="Gene3D" id="1.20.1070.10">
    <property type="entry name" value="Rhodopsin 7-helix transmembrane proteins"/>
    <property type="match status" value="1"/>
</dbReference>
<dbReference type="Pfam" id="PF10324">
    <property type="entry name" value="7TM_GPCR_Srw"/>
    <property type="match status" value="1"/>
</dbReference>
<evidence type="ECO:0000259" key="7">
    <source>
        <dbReference type="PROSITE" id="PS50262"/>
    </source>
</evidence>
<dbReference type="OrthoDB" id="5962323at2759"/>
<feature type="transmembrane region" description="Helical" evidence="6">
    <location>
        <begin position="217"/>
        <end position="237"/>
    </location>
</feature>
<dbReference type="InterPro" id="IPR000276">
    <property type="entry name" value="GPCR_Rhodpsn"/>
</dbReference>
<reference evidence="8 9" key="2">
    <citation type="journal article" date="2019" name="G3 (Bethesda)">
        <title>Hybrid Assembly of the Genome of the Entomopathogenic Nematode Steinernema carpocapsae Identifies the X-Chromosome.</title>
        <authorList>
            <person name="Serra L."/>
            <person name="Macchietto M."/>
            <person name="Macias-Munoz A."/>
            <person name="McGill C.J."/>
            <person name="Rodriguez I.M."/>
            <person name="Rodriguez B."/>
            <person name="Murad R."/>
            <person name="Mortazavi A."/>
        </authorList>
    </citation>
    <scope>NUCLEOTIDE SEQUENCE [LARGE SCALE GENOMIC DNA]</scope>
    <source>
        <strain evidence="8 9">ALL</strain>
    </source>
</reference>
<accession>A0A4U8UXV5</accession>
<evidence type="ECO:0000256" key="6">
    <source>
        <dbReference type="SAM" id="Phobius"/>
    </source>
</evidence>
<dbReference type="InterPro" id="IPR053071">
    <property type="entry name" value="GPCR1-related_rcpt"/>
</dbReference>
<evidence type="ECO:0000313" key="8">
    <source>
        <dbReference type="EMBL" id="TMS36728.1"/>
    </source>
</evidence>
<comment type="caution">
    <text evidence="8">The sequence shown here is derived from an EMBL/GenBank/DDBJ whole genome shotgun (WGS) entry which is preliminary data.</text>
</comment>
<evidence type="ECO:0000256" key="4">
    <source>
        <dbReference type="ARBA" id="ARBA00023136"/>
    </source>
</evidence>
<protein>
    <recommendedName>
        <fullName evidence="7">G-protein coupled receptors family 1 profile domain-containing protein</fullName>
    </recommendedName>
</protein>
<dbReference type="PANTHER" id="PTHR47023:SF5">
    <property type="entry name" value="SEX PEPTIDE RECEPTOR-RELATED PROTEIN 2"/>
    <property type="match status" value="1"/>
</dbReference>
<dbReference type="PRINTS" id="PR00237">
    <property type="entry name" value="GPCRRHODOPSN"/>
</dbReference>
<dbReference type="GO" id="GO:0016020">
    <property type="term" value="C:membrane"/>
    <property type="evidence" value="ECO:0007669"/>
    <property type="project" value="UniProtKB-SubCell"/>
</dbReference>
<feature type="compositionally biased region" description="Basic and acidic residues" evidence="5">
    <location>
        <begin position="493"/>
        <end position="502"/>
    </location>
</feature>
<dbReference type="PANTHER" id="PTHR47023">
    <property type="entry name" value="SEX PEPTIDE RECEPTOR"/>
    <property type="match status" value="1"/>
</dbReference>
<proteinExistence type="predicted"/>
<evidence type="ECO:0000256" key="3">
    <source>
        <dbReference type="ARBA" id="ARBA00022989"/>
    </source>
</evidence>
<keyword evidence="9" id="KW-1185">Reference proteome</keyword>
<reference evidence="8 9" key="1">
    <citation type="journal article" date="2015" name="Genome Biol.">
        <title>Comparative genomics of Steinernema reveals deeply conserved gene regulatory networks.</title>
        <authorList>
            <person name="Dillman A.R."/>
            <person name="Macchietto M."/>
            <person name="Porter C.F."/>
            <person name="Rogers A."/>
            <person name="Williams B."/>
            <person name="Antoshechkin I."/>
            <person name="Lee M.M."/>
            <person name="Goodwin Z."/>
            <person name="Lu X."/>
            <person name="Lewis E.E."/>
            <person name="Goodrich-Blair H."/>
            <person name="Stock S.P."/>
            <person name="Adams B.J."/>
            <person name="Sternberg P.W."/>
            <person name="Mortazavi A."/>
        </authorList>
    </citation>
    <scope>NUCLEOTIDE SEQUENCE [LARGE SCALE GENOMIC DNA]</scope>
    <source>
        <strain evidence="8 9">ALL</strain>
    </source>
</reference>
<dbReference type="Proteomes" id="UP000298663">
    <property type="component" value="Unassembled WGS sequence"/>
</dbReference>
<feature type="transmembrane region" description="Helical" evidence="6">
    <location>
        <begin position="377"/>
        <end position="403"/>
    </location>
</feature>
<sequence>MRISATQGCMWSNDTEEAALHCLRNLGGSFYDGCREHCYTDQNLMRLTHNLQLESVVYGQICIRVRIAFPLLIINLFAIPTNPVSKNNKQEESPKNIKIFPILIFFVVVANVLVAVVLSQKHMVTPTNVVLKYMAIADLCVGLVPLPWTFFYYTLKYNEHEDDIELWWCYMYKYSMDAVPPVCHNVAMWLTVLLAGQRYISIEYPIKSRRLCSVKNVRLATVVITIVSLLCGLPKSFDYYYDMFDGWAYVPPGQWISIRSCVAGFTALVGVLGQNTFFNFYFWTRVLAFIILPSLLLIILNVLLIRGIRRAQKRKERLLKEKRAREAQRQNDSNSTSLMLVVIVSIFLIVNLPQAIFMGMLCVCNTFGISNRLLEGIFPVAFLLANNMLVMATYPINFGIYCFMSSSFRLTFRALFCPKSAHDSLNSVINPTATSSRPSVRKTDSNRSPKGSEAQSFTPILLNKSVPTYGNNNNNNNQFDYTPVLTSPPKSSSGEKFDTVYL</sequence>
<keyword evidence="3 6" id="KW-1133">Transmembrane helix</keyword>
<dbReference type="EMBL" id="AZBU02000001">
    <property type="protein sequence ID" value="TMS36728.1"/>
    <property type="molecule type" value="Genomic_DNA"/>
</dbReference>
<evidence type="ECO:0000256" key="1">
    <source>
        <dbReference type="ARBA" id="ARBA00004370"/>
    </source>
</evidence>
<feature type="transmembrane region" description="Helical" evidence="6">
    <location>
        <begin position="338"/>
        <end position="357"/>
    </location>
</feature>
<organism evidence="8 9">
    <name type="scientific">Steinernema carpocapsae</name>
    <name type="common">Entomopathogenic nematode</name>
    <dbReference type="NCBI Taxonomy" id="34508"/>
    <lineage>
        <taxon>Eukaryota</taxon>
        <taxon>Metazoa</taxon>
        <taxon>Ecdysozoa</taxon>
        <taxon>Nematoda</taxon>
        <taxon>Chromadorea</taxon>
        <taxon>Rhabditida</taxon>
        <taxon>Tylenchina</taxon>
        <taxon>Panagrolaimomorpha</taxon>
        <taxon>Strongyloidoidea</taxon>
        <taxon>Steinernematidae</taxon>
        <taxon>Steinernema</taxon>
    </lineage>
</organism>
<dbReference type="AlphaFoldDB" id="A0A4U8UXV5"/>
<dbReference type="InterPro" id="IPR019427">
    <property type="entry name" value="7TM_GPCR_serpentine_rcpt_Srw"/>
</dbReference>
<evidence type="ECO:0000256" key="5">
    <source>
        <dbReference type="SAM" id="MobiDB-lite"/>
    </source>
</evidence>
<keyword evidence="2 6" id="KW-0812">Transmembrane</keyword>
<feature type="compositionally biased region" description="Polar residues" evidence="5">
    <location>
        <begin position="478"/>
        <end position="492"/>
    </location>
</feature>
<dbReference type="GO" id="GO:0008528">
    <property type="term" value="F:G protein-coupled peptide receptor activity"/>
    <property type="evidence" value="ECO:0007669"/>
    <property type="project" value="InterPro"/>
</dbReference>
<feature type="region of interest" description="Disordered" evidence="5">
    <location>
        <begin position="428"/>
        <end position="454"/>
    </location>
</feature>